<dbReference type="SUPFAM" id="SSF46785">
    <property type="entry name" value="Winged helix' DNA-binding domain"/>
    <property type="match status" value="1"/>
</dbReference>
<reference evidence="6" key="1">
    <citation type="journal article" date="2019" name="Int. J. Syst. Evol. Microbiol.">
        <title>The Global Catalogue of Microorganisms (GCM) 10K type strain sequencing project: providing services to taxonomists for standard genome sequencing and annotation.</title>
        <authorList>
            <consortium name="The Broad Institute Genomics Platform"/>
            <consortium name="The Broad Institute Genome Sequencing Center for Infectious Disease"/>
            <person name="Wu L."/>
            <person name="Ma J."/>
        </authorList>
    </citation>
    <scope>NUCLEOTIDE SEQUENCE [LARGE SCALE GENOMIC DNA]</scope>
    <source>
        <strain evidence="6">CGMCC 1.14993</strain>
    </source>
</reference>
<dbReference type="Gene3D" id="1.10.10.10">
    <property type="entry name" value="Winged helix-like DNA-binding domain superfamily/Winged helix DNA-binding domain"/>
    <property type="match status" value="1"/>
</dbReference>
<dbReference type="AlphaFoldDB" id="A0A8J3ANW0"/>
<feature type="domain" description="HTH deoR-type" evidence="4">
    <location>
        <begin position="3"/>
        <end position="58"/>
    </location>
</feature>
<dbReference type="PANTHER" id="PTHR30363">
    <property type="entry name" value="HTH-TYPE TRANSCRIPTIONAL REGULATOR SRLR-RELATED"/>
    <property type="match status" value="1"/>
</dbReference>
<dbReference type="InterPro" id="IPR036388">
    <property type="entry name" value="WH-like_DNA-bd_sf"/>
</dbReference>
<dbReference type="InterPro" id="IPR001034">
    <property type="entry name" value="DeoR_HTH"/>
</dbReference>
<dbReference type="GO" id="GO:0003700">
    <property type="term" value="F:DNA-binding transcription factor activity"/>
    <property type="evidence" value="ECO:0007669"/>
    <property type="project" value="InterPro"/>
</dbReference>
<evidence type="ECO:0000256" key="1">
    <source>
        <dbReference type="ARBA" id="ARBA00023015"/>
    </source>
</evidence>
<accession>A0A8J3ANW0</accession>
<dbReference type="InterPro" id="IPR050313">
    <property type="entry name" value="Carb_Metab_HTH_regulators"/>
</dbReference>
<dbReference type="PROSITE" id="PS00894">
    <property type="entry name" value="HTH_DEOR_1"/>
    <property type="match status" value="1"/>
</dbReference>
<keyword evidence="6" id="KW-1185">Reference proteome</keyword>
<dbReference type="InterPro" id="IPR018356">
    <property type="entry name" value="Tscrpt_reg_HTH_DeoR_CS"/>
</dbReference>
<evidence type="ECO:0000313" key="5">
    <source>
        <dbReference type="EMBL" id="GGI13743.1"/>
    </source>
</evidence>
<dbReference type="InterPro" id="IPR036390">
    <property type="entry name" value="WH_DNA-bd_sf"/>
</dbReference>
<keyword evidence="2" id="KW-0238">DNA-binding</keyword>
<proteinExistence type="predicted"/>
<name>A0A8J3ANW0_9BACI</name>
<dbReference type="RefSeq" id="WP_087998319.1">
    <property type="nucleotide sequence ID" value="NZ_BMHB01000001.1"/>
</dbReference>
<dbReference type="PROSITE" id="PS51000">
    <property type="entry name" value="HTH_DEOR_2"/>
    <property type="match status" value="1"/>
</dbReference>
<evidence type="ECO:0000313" key="6">
    <source>
        <dbReference type="Proteomes" id="UP000626244"/>
    </source>
</evidence>
<dbReference type="Proteomes" id="UP000626244">
    <property type="component" value="Unassembled WGS sequence"/>
</dbReference>
<protein>
    <submittedName>
        <fullName evidence="5">HTH-type transcriptional repressor GlcR</fullName>
    </submittedName>
</protein>
<organism evidence="5 6">
    <name type="scientific">Gottfriedia solisilvae</name>
    <dbReference type="NCBI Taxonomy" id="1516104"/>
    <lineage>
        <taxon>Bacteria</taxon>
        <taxon>Bacillati</taxon>
        <taxon>Bacillota</taxon>
        <taxon>Bacilli</taxon>
        <taxon>Bacillales</taxon>
        <taxon>Bacillaceae</taxon>
        <taxon>Gottfriedia</taxon>
    </lineage>
</organism>
<dbReference type="SMART" id="SM00420">
    <property type="entry name" value="HTH_DEOR"/>
    <property type="match status" value="1"/>
</dbReference>
<dbReference type="Gene3D" id="3.40.50.1360">
    <property type="match status" value="1"/>
</dbReference>
<gene>
    <name evidence="5" type="primary">glcR</name>
    <name evidence="5" type="ORF">GCM10007380_19440</name>
</gene>
<dbReference type="SMART" id="SM01134">
    <property type="entry name" value="DeoRC"/>
    <property type="match status" value="1"/>
</dbReference>
<comment type="caution">
    <text evidence="5">The sequence shown here is derived from an EMBL/GenBank/DDBJ whole genome shotgun (WGS) entry which is preliminary data.</text>
</comment>
<keyword evidence="1" id="KW-0805">Transcription regulation</keyword>
<dbReference type="Pfam" id="PF00455">
    <property type="entry name" value="DeoRC"/>
    <property type="match status" value="1"/>
</dbReference>
<evidence type="ECO:0000259" key="4">
    <source>
        <dbReference type="PROSITE" id="PS51000"/>
    </source>
</evidence>
<dbReference type="SUPFAM" id="SSF100950">
    <property type="entry name" value="NagB/RpiA/CoA transferase-like"/>
    <property type="match status" value="1"/>
</dbReference>
<evidence type="ECO:0000256" key="3">
    <source>
        <dbReference type="ARBA" id="ARBA00023163"/>
    </source>
</evidence>
<sequence length="256" mass="29487">MNQDERLIRILNYLETHKTMNIKQMCDMYNISRDTARRDIVKLSKNKAVVRTYGGVALSTFHKKIDNYQERSLTEMETKKIIGMKAADLITNNDMIYLDVSTTVNFIGQYLQSKNVTIVTNSIDSAYTLAQSEDTTIHFLGGVLNKSSRHVTGYSTTEKLKDYHFNKVFIGAVGITEEGIYYGFEEDIHFKRELIKHADQVILLADHTKFHQRQHYKALTLESIDTFITNQEIPNDLNNIMIEHGVEVILANQDEK</sequence>
<dbReference type="InterPro" id="IPR037171">
    <property type="entry name" value="NagB/RpiA_transferase-like"/>
</dbReference>
<dbReference type="Pfam" id="PF08220">
    <property type="entry name" value="HTH_DeoR"/>
    <property type="match status" value="1"/>
</dbReference>
<keyword evidence="3" id="KW-0804">Transcription</keyword>
<dbReference type="InterPro" id="IPR014036">
    <property type="entry name" value="DeoR-like_C"/>
</dbReference>
<dbReference type="GO" id="GO:0003677">
    <property type="term" value="F:DNA binding"/>
    <property type="evidence" value="ECO:0007669"/>
    <property type="project" value="UniProtKB-KW"/>
</dbReference>
<dbReference type="PANTHER" id="PTHR30363:SF51">
    <property type="entry name" value="HTH-TYPE TRANSCRIPTIONAL REPRESSOR GLCR"/>
    <property type="match status" value="1"/>
</dbReference>
<dbReference type="EMBL" id="BMHB01000001">
    <property type="protein sequence ID" value="GGI13743.1"/>
    <property type="molecule type" value="Genomic_DNA"/>
</dbReference>
<dbReference type="OrthoDB" id="9798651at2"/>
<evidence type="ECO:0000256" key="2">
    <source>
        <dbReference type="ARBA" id="ARBA00023125"/>
    </source>
</evidence>